<organism evidence="1">
    <name type="scientific">Streptomyces tabacisoli</name>
    <dbReference type="NCBI Taxonomy" id="3156398"/>
    <lineage>
        <taxon>Bacteria</taxon>
        <taxon>Bacillati</taxon>
        <taxon>Actinomycetota</taxon>
        <taxon>Actinomycetes</taxon>
        <taxon>Kitasatosporales</taxon>
        <taxon>Streptomycetaceae</taxon>
        <taxon>Streptomyces</taxon>
    </lineage>
</organism>
<gene>
    <name evidence="1" type="ORF">ABII15_36760</name>
</gene>
<reference evidence="1" key="1">
    <citation type="submission" date="2024-06" db="EMBL/GenBank/DDBJ databases">
        <title>Streptomyces sp. strain HUAS MG91 genome sequences.</title>
        <authorList>
            <person name="Mo P."/>
        </authorList>
    </citation>
    <scope>NUCLEOTIDE SEQUENCE</scope>
    <source>
        <strain evidence="1">HUAS MG91</strain>
    </source>
</reference>
<dbReference type="KEGG" id="stac:ABII15_36760"/>
<accession>A0AAU8J4N6</accession>
<dbReference type="EMBL" id="CP159534">
    <property type="protein sequence ID" value="XCJ75188.1"/>
    <property type="molecule type" value="Genomic_DNA"/>
</dbReference>
<name>A0AAU8J4N6_9ACTN</name>
<proteinExistence type="predicted"/>
<dbReference type="AlphaFoldDB" id="A0AAU8J4N6"/>
<evidence type="ECO:0008006" key="2">
    <source>
        <dbReference type="Google" id="ProtNLM"/>
    </source>
</evidence>
<protein>
    <recommendedName>
        <fullName evidence="2">TerB family tellurite resistance protein</fullName>
    </recommendedName>
</protein>
<evidence type="ECO:0000313" key="1">
    <source>
        <dbReference type="EMBL" id="XCJ75188.1"/>
    </source>
</evidence>
<sequence>MREACEQVVQGAERVAAVDGELNTREKELVAELRNRCRLRP</sequence>
<dbReference type="RefSeq" id="WP_353946623.1">
    <property type="nucleotide sequence ID" value="NZ_CP159534.1"/>
</dbReference>